<keyword evidence="1" id="KW-0732">Signal</keyword>
<accession>A0A2U1CVQ3</accession>
<dbReference type="Pfam" id="PF00561">
    <property type="entry name" value="Abhydrolase_1"/>
    <property type="match status" value="1"/>
</dbReference>
<reference evidence="3 4" key="1">
    <citation type="submission" date="2018-04" db="EMBL/GenBank/DDBJ databases">
        <title>Genomic Encyclopedia of Type Strains, Phase IV (KMG-IV): sequencing the most valuable type-strain genomes for metagenomic binning, comparative biology and taxonomic classification.</title>
        <authorList>
            <person name="Goeker M."/>
        </authorList>
    </citation>
    <scope>NUCLEOTIDE SEQUENCE [LARGE SCALE GENOMIC DNA]</scope>
    <source>
        <strain evidence="3 4">DSM 28688</strain>
    </source>
</reference>
<evidence type="ECO:0000256" key="1">
    <source>
        <dbReference type="SAM" id="SignalP"/>
    </source>
</evidence>
<name>A0A2U1CVQ3_9GAMM</name>
<dbReference type="InterPro" id="IPR029058">
    <property type="entry name" value="AB_hydrolase_fold"/>
</dbReference>
<feature type="signal peptide" evidence="1">
    <location>
        <begin position="1"/>
        <end position="24"/>
    </location>
</feature>
<evidence type="ECO:0000313" key="3">
    <source>
        <dbReference type="EMBL" id="PVY75842.1"/>
    </source>
</evidence>
<dbReference type="EMBL" id="QEKQ01000006">
    <property type="protein sequence ID" value="PVY75842.1"/>
    <property type="molecule type" value="Genomic_DNA"/>
</dbReference>
<dbReference type="SUPFAM" id="SSF53474">
    <property type="entry name" value="alpha/beta-Hydrolases"/>
    <property type="match status" value="1"/>
</dbReference>
<evidence type="ECO:0000259" key="2">
    <source>
        <dbReference type="Pfam" id="PF00561"/>
    </source>
</evidence>
<dbReference type="AlphaFoldDB" id="A0A2U1CVQ3"/>
<gene>
    <name evidence="3" type="ORF">C8D92_106102</name>
</gene>
<dbReference type="Gene3D" id="3.40.50.1820">
    <property type="entry name" value="alpha/beta hydrolase"/>
    <property type="match status" value="1"/>
</dbReference>
<dbReference type="Proteomes" id="UP000245887">
    <property type="component" value="Unassembled WGS sequence"/>
</dbReference>
<comment type="caution">
    <text evidence="3">The sequence shown here is derived from an EMBL/GenBank/DDBJ whole genome shotgun (WGS) entry which is preliminary data.</text>
</comment>
<sequence>MTMKQCLTAVAIAIALCLPTVASAGYTDTRHPIVLAHGLFGFDDIAGYDYWYQIPEALRSGGAEVHVTQVAAANSTEVRGEQLARQVESILASTGASKVNLIGHSHGGPTARYVGSVYPQYVASVTTVAGVNKGSLIADAVAGVAGALPNDGALIGSIVDTFFAGFIDFISGGGYDQNSLAALNSLTTEGSEAFNQRHPEGIPQSRCGETAELASNGVRYFSWSGAKPVTSIFDPLDGALGTTGLLYSIQGLRSDGLVGTCSSHLGNVIRDDYRMNHLDEVNQVLGIVDLWETDPVTVFRQQANRLKHRGL</sequence>
<protein>
    <submittedName>
        <fullName evidence="3">Triacylglycerol lipase</fullName>
    </submittedName>
</protein>
<feature type="domain" description="AB hydrolase-1" evidence="2">
    <location>
        <begin position="32"/>
        <end position="132"/>
    </location>
</feature>
<organism evidence="3 4">
    <name type="scientific">Tamilnaduibacter salinus</name>
    <dbReference type="NCBI Taxonomy" id="1484056"/>
    <lineage>
        <taxon>Bacteria</taxon>
        <taxon>Pseudomonadati</taxon>
        <taxon>Pseudomonadota</taxon>
        <taxon>Gammaproteobacteria</taxon>
        <taxon>Pseudomonadales</taxon>
        <taxon>Marinobacteraceae</taxon>
        <taxon>Tamilnaduibacter</taxon>
    </lineage>
</organism>
<evidence type="ECO:0000313" key="4">
    <source>
        <dbReference type="Proteomes" id="UP000245887"/>
    </source>
</evidence>
<dbReference type="InterPro" id="IPR000073">
    <property type="entry name" value="AB_hydrolase_1"/>
</dbReference>
<feature type="chain" id="PRO_5015569322" evidence="1">
    <location>
        <begin position="25"/>
        <end position="311"/>
    </location>
</feature>
<proteinExistence type="predicted"/>